<sequence length="425" mass="45424">MSIVSMAEWRKVPIGPDAARWSTRTQCVTVLIVVDTVTSGQRLLEVARLFEADFRVQVVFTSPVGGVFDNGVGEFLAGIGALVVPWRQAVDFDFGLAVAAGHEGIHELHAPVVLLPHGAGFNKRVSAGQRGRVVAQREVYGLGAQWLVRDGALIPSALVLAHEEERARLALGCPQALSCAVVVGDPCYDRIEVSRPRRYAYRDALGVGPGRRLVTVASTWGPSSLLGRVPDLPGRLVAQLPPDEYQVIVLAHPNAWFGHGRWQITAWLTGALREGLGLVPPEADWRAVLAASDVVIGDHGSVSLYATAAGAPVAFAGQLSADVDRGSPLGELAAFAPRLSSRRPFAAQLERLGPDFRRDDYARVAGRITSKPGRFAPNMRRLLYRHLGLDEPAVASAAEPAPLPTLIRYGSASSDSACSRIGGAR</sequence>
<name>A0A8J7WNI4_9ACTN</name>
<evidence type="ECO:0000313" key="2">
    <source>
        <dbReference type="Proteomes" id="UP000677913"/>
    </source>
</evidence>
<proteinExistence type="predicted"/>
<organism evidence="1 2">
    <name type="scientific">Actinocrinis puniceicyclus</name>
    <dbReference type="NCBI Taxonomy" id="977794"/>
    <lineage>
        <taxon>Bacteria</taxon>
        <taxon>Bacillati</taxon>
        <taxon>Actinomycetota</taxon>
        <taxon>Actinomycetes</taxon>
        <taxon>Catenulisporales</taxon>
        <taxon>Actinospicaceae</taxon>
        <taxon>Actinocrinis</taxon>
    </lineage>
</organism>
<dbReference type="EMBL" id="JAGSXH010000095">
    <property type="protein sequence ID" value="MBS2965668.1"/>
    <property type="molecule type" value="Genomic_DNA"/>
</dbReference>
<accession>A0A8J7WNI4</accession>
<dbReference type="AlphaFoldDB" id="A0A8J7WNI4"/>
<gene>
    <name evidence="1" type="ORF">KGA66_21635</name>
</gene>
<dbReference type="InterPro" id="IPR043148">
    <property type="entry name" value="TagF_C"/>
</dbReference>
<dbReference type="RefSeq" id="WP_211470021.1">
    <property type="nucleotide sequence ID" value="NZ_JAGSXH010000095.1"/>
</dbReference>
<dbReference type="Proteomes" id="UP000677913">
    <property type="component" value="Unassembled WGS sequence"/>
</dbReference>
<keyword evidence="2" id="KW-1185">Reference proteome</keyword>
<dbReference type="Gene3D" id="3.40.50.12580">
    <property type="match status" value="1"/>
</dbReference>
<evidence type="ECO:0000313" key="1">
    <source>
        <dbReference type="EMBL" id="MBS2965668.1"/>
    </source>
</evidence>
<comment type="caution">
    <text evidence="1">The sequence shown here is derived from an EMBL/GenBank/DDBJ whole genome shotgun (WGS) entry which is preliminary data.</text>
</comment>
<protein>
    <submittedName>
        <fullName evidence="1">Uncharacterized protein</fullName>
    </submittedName>
</protein>
<dbReference type="SUPFAM" id="SSF53756">
    <property type="entry name" value="UDP-Glycosyltransferase/glycogen phosphorylase"/>
    <property type="match status" value="1"/>
</dbReference>
<reference evidence="1" key="1">
    <citation type="submission" date="2021-04" db="EMBL/GenBank/DDBJ databases">
        <title>Genome based classification of Actinospica acidithermotolerans sp. nov., an actinobacterium isolated from an Indonesian hot spring.</title>
        <authorList>
            <person name="Kusuma A.B."/>
            <person name="Putra K.E."/>
            <person name="Nafisah S."/>
            <person name="Loh J."/>
            <person name="Nouioui I."/>
            <person name="Goodfellow M."/>
        </authorList>
    </citation>
    <scope>NUCLEOTIDE SEQUENCE</scope>
    <source>
        <strain evidence="1">DSM 45618</strain>
    </source>
</reference>